<reference evidence="1 2" key="1">
    <citation type="journal article" date="2023" name="Int. J. Syst. Evol. Microbiol.">
        <title>Physiological and genomic analyses of cobalamin (vitamin B12)-auxotrophy of Lysobacter auxotrophicus sp. nov., a methionine-auxotrophic chitinolytic bacterium isolated from chitin-treated soil.</title>
        <authorList>
            <person name="Saito A."/>
            <person name="Dohra H."/>
            <person name="Hamada M."/>
            <person name="Moriuchi R."/>
            <person name="Kotsuchibashi Y."/>
            <person name="Mori K."/>
        </authorList>
    </citation>
    <scope>NUCLEOTIDE SEQUENCE [LARGE SCALE GENOMIC DNA]</scope>
    <source>
        <strain evidence="1 2">5-21a</strain>
    </source>
</reference>
<accession>A0ABM8DCU8</accession>
<dbReference type="RefSeq" id="WP_281781798.1">
    <property type="nucleotide sequence ID" value="NZ_AP027041.1"/>
</dbReference>
<protein>
    <submittedName>
        <fullName evidence="1">SapC family protein</fullName>
    </submittedName>
</protein>
<keyword evidence="2" id="KW-1185">Reference proteome</keyword>
<dbReference type="InterPro" id="IPR010836">
    <property type="entry name" value="SapC"/>
</dbReference>
<proteinExistence type="predicted"/>
<sequence>MKQLLIYERPTPLNRDIHRHLRVHATPGDFRFAAHVNSVPLAATEFARASADFPIVFAGEGTPVPAALLGLRVNENLMTDAEGRWRDGAYVPAFLRRYPFVLAEKPDSDDFTVCLDAAFSGLGGDGEPLFDEAGEDSPLLKNAVNFLSEYQQHLRRTRELVARLQELDLLVPKVVRVEPQGAEAFQMQGFSVVDETRLQALKGKPLQELMKSGDLGFIYAHLVSLARIERLTARLDARGGAPTH</sequence>
<name>A0ABM8DCU8_9GAMM</name>
<gene>
    <name evidence="1" type="ORF">LA521A_16150</name>
</gene>
<evidence type="ECO:0000313" key="2">
    <source>
        <dbReference type="Proteomes" id="UP001317822"/>
    </source>
</evidence>
<dbReference type="Proteomes" id="UP001317822">
    <property type="component" value="Chromosome"/>
</dbReference>
<dbReference type="Pfam" id="PF07277">
    <property type="entry name" value="SapC"/>
    <property type="match status" value="1"/>
</dbReference>
<evidence type="ECO:0000313" key="1">
    <source>
        <dbReference type="EMBL" id="BDU16414.1"/>
    </source>
</evidence>
<organism evidence="1 2">
    <name type="scientific">Lysobacter auxotrophicus</name>
    <dbReference type="NCBI Taxonomy" id="2992573"/>
    <lineage>
        <taxon>Bacteria</taxon>
        <taxon>Pseudomonadati</taxon>
        <taxon>Pseudomonadota</taxon>
        <taxon>Gammaproteobacteria</taxon>
        <taxon>Lysobacterales</taxon>
        <taxon>Lysobacteraceae</taxon>
        <taxon>Lysobacter</taxon>
    </lineage>
</organism>
<dbReference type="EMBL" id="AP027041">
    <property type="protein sequence ID" value="BDU16414.1"/>
    <property type="molecule type" value="Genomic_DNA"/>
</dbReference>